<dbReference type="OrthoDB" id="7597709at2759"/>
<dbReference type="Proteomes" id="UP000053097">
    <property type="component" value="Unassembled WGS sequence"/>
</dbReference>
<feature type="region of interest" description="Disordered" evidence="1">
    <location>
        <begin position="79"/>
        <end position="120"/>
    </location>
</feature>
<evidence type="ECO:0000313" key="2">
    <source>
        <dbReference type="EMBL" id="EZA61069.1"/>
    </source>
</evidence>
<organism evidence="2 4">
    <name type="scientific">Ooceraea biroi</name>
    <name type="common">Clonal raider ant</name>
    <name type="synonym">Cerapachys biroi</name>
    <dbReference type="NCBI Taxonomy" id="2015173"/>
    <lineage>
        <taxon>Eukaryota</taxon>
        <taxon>Metazoa</taxon>
        <taxon>Ecdysozoa</taxon>
        <taxon>Arthropoda</taxon>
        <taxon>Hexapoda</taxon>
        <taxon>Insecta</taxon>
        <taxon>Pterygota</taxon>
        <taxon>Neoptera</taxon>
        <taxon>Endopterygota</taxon>
        <taxon>Hymenoptera</taxon>
        <taxon>Apocrita</taxon>
        <taxon>Aculeata</taxon>
        <taxon>Formicoidea</taxon>
        <taxon>Formicidae</taxon>
        <taxon>Dorylinae</taxon>
        <taxon>Ooceraea</taxon>
    </lineage>
</organism>
<feature type="region of interest" description="Disordered" evidence="1">
    <location>
        <begin position="191"/>
        <end position="215"/>
    </location>
</feature>
<dbReference type="OMA" id="SVEIPWA"/>
<reference evidence="3" key="2">
    <citation type="journal article" date="2018" name="Genome Res.">
        <title>The genomic architecture and molecular evolution of ant odorant receptors.</title>
        <authorList>
            <person name="McKenzie S.K."/>
            <person name="Kronauer D.J.C."/>
        </authorList>
    </citation>
    <scope>NUCLEOTIDE SEQUENCE [LARGE SCALE GENOMIC DNA]</scope>
    <source>
        <strain evidence="3">Clonal line C1</strain>
    </source>
</reference>
<feature type="compositionally biased region" description="Acidic residues" evidence="1">
    <location>
        <begin position="101"/>
        <end position="113"/>
    </location>
</feature>
<keyword evidence="4" id="KW-1185">Reference proteome</keyword>
<reference evidence="2 4" key="1">
    <citation type="journal article" date="2014" name="Curr. Biol.">
        <title>The genome of the clonal raider ant Cerapachys biroi.</title>
        <authorList>
            <person name="Oxley P.R."/>
            <person name="Ji L."/>
            <person name="Fetter-Pruneda I."/>
            <person name="McKenzie S.K."/>
            <person name="Li C."/>
            <person name="Hu H."/>
            <person name="Zhang G."/>
            <person name="Kronauer D.J."/>
        </authorList>
    </citation>
    <scope>NUCLEOTIDE SEQUENCE [LARGE SCALE GENOMIC DNA]</scope>
</reference>
<evidence type="ECO:0000313" key="3">
    <source>
        <dbReference type="EMBL" id="RLU22440.1"/>
    </source>
</evidence>
<evidence type="ECO:0000256" key="1">
    <source>
        <dbReference type="SAM" id="MobiDB-lite"/>
    </source>
</evidence>
<gene>
    <name evidence="3" type="ORF">DMN91_004718</name>
    <name evidence="2" type="ORF">X777_08281</name>
</gene>
<dbReference type="AlphaFoldDB" id="A0A026X108"/>
<sequence>MTERSKRQICKCRATKAYVHQPKRPGERCKRKRQEFVYNPEEKVWHEPYMERLRLELSEKSVPCGSKVELPWQDIALPTKGMRIRPNDGPTSSSAEHQEAENEPEAADVETQDESTGMTLPWEDLLIAKTVPSGLPGEAEVCDSSVEIPWADLALEKPMVIQPPQEETCAPDEVEIPWDDILIPSNIVIQPEKRKRHPSSGRPPRVRGGPTAPATATCSTACDVNPCCGKTRMDTRNIKPSIWTATCM</sequence>
<proteinExistence type="predicted"/>
<accession>A0A026X108</accession>
<protein>
    <submittedName>
        <fullName evidence="2">Uncharacterized protein</fullName>
    </submittedName>
</protein>
<name>A0A026X108_OOCBI</name>
<dbReference type="Proteomes" id="UP000279307">
    <property type="component" value="Chromosome 5"/>
</dbReference>
<evidence type="ECO:0000313" key="4">
    <source>
        <dbReference type="Proteomes" id="UP000053097"/>
    </source>
</evidence>
<dbReference type="EMBL" id="KK107063">
    <property type="protein sequence ID" value="EZA61069.1"/>
    <property type="molecule type" value="Genomic_DNA"/>
</dbReference>
<dbReference type="EMBL" id="QOIP01000005">
    <property type="protein sequence ID" value="RLU22440.1"/>
    <property type="molecule type" value="Genomic_DNA"/>
</dbReference>
<reference evidence="3" key="3">
    <citation type="submission" date="2018-07" db="EMBL/GenBank/DDBJ databases">
        <authorList>
            <person name="Mckenzie S.K."/>
            <person name="Kronauer D.J.C."/>
        </authorList>
    </citation>
    <scope>NUCLEOTIDE SEQUENCE</scope>
    <source>
        <strain evidence="3">Clonal line C1</strain>
    </source>
</reference>